<dbReference type="Proteomes" id="UP000488956">
    <property type="component" value="Unassembled WGS sequence"/>
</dbReference>
<evidence type="ECO:0000313" key="7">
    <source>
        <dbReference type="EMBL" id="KAE9200818.1"/>
    </source>
</evidence>
<evidence type="ECO:0000313" key="12">
    <source>
        <dbReference type="Proteomes" id="UP000437068"/>
    </source>
</evidence>
<dbReference type="Proteomes" id="UP000441208">
    <property type="component" value="Unassembled WGS sequence"/>
</dbReference>
<evidence type="ECO:0000313" key="17">
    <source>
        <dbReference type="Proteomes" id="UP000476176"/>
    </source>
</evidence>
<reference evidence="16 17" key="1">
    <citation type="submission" date="2018-09" db="EMBL/GenBank/DDBJ databases">
        <title>Genomic investigation of the strawberry pathogen Phytophthora fragariae indicates pathogenicity is determined by transcriptional variation in three key races.</title>
        <authorList>
            <person name="Adams T.M."/>
            <person name="Armitage A.D."/>
            <person name="Sobczyk M.K."/>
            <person name="Bates H.J."/>
            <person name="Dunwell J.M."/>
            <person name="Nellist C.F."/>
            <person name="Harrison R.J."/>
        </authorList>
    </citation>
    <scope>NUCLEOTIDE SEQUENCE [LARGE SCALE GENOMIC DNA]</scope>
    <source>
        <strain evidence="9 12">A4</strain>
        <strain evidence="8 13">BC-1</strain>
        <strain evidence="7 17">BC-23</strain>
        <strain evidence="6 11">NOV-27</strain>
        <strain evidence="5 14">NOV-5</strain>
        <strain evidence="3 15">NOV-71</strain>
        <strain evidence="1 10">NOV-9</strain>
        <strain evidence="4 18">ONT-3</strain>
        <strain evidence="2 16">SCRP245</strain>
    </source>
</reference>
<dbReference type="Proteomes" id="UP000433483">
    <property type="component" value="Unassembled WGS sequence"/>
</dbReference>
<dbReference type="Proteomes" id="UP000440732">
    <property type="component" value="Unassembled WGS sequence"/>
</dbReference>
<dbReference type="EMBL" id="QXFX01001499">
    <property type="protein sequence ID" value="KAE9089269.1"/>
    <property type="molecule type" value="Genomic_DNA"/>
</dbReference>
<dbReference type="OrthoDB" id="129243at2759"/>
<dbReference type="EMBL" id="QXGB01001503">
    <property type="protein sequence ID" value="KAE9189713.1"/>
    <property type="molecule type" value="Genomic_DNA"/>
</dbReference>
<sequence>MNEHDVAVPCLEVGDLLTAVRLVTSECLPVHALPHVVAAINAFLDCVDLWTLPDAVKLGSERLVDRVMAKVDADSTLTGEDKLELYHRALMRPAAMGNLPIVQRLHGHNPDAMGINVAVYAAMSGDLPLLKWLSLKTPEMFTHPLYPVEHVAFDIAAARGDFETVQWLVATFTDTAWSLAPAALGGNLELVKWLHEHANIDEMQRNRTGESMVGFILAVGHRHFFGELLDDKRKVLDNLKRGSRGGRTPSTTAAMDAAASKGHLHVLQWLSANRQEGFSAVTVKRALKGGHLHVLAWLSKKHFTELLWDKSAPRQWWSHRKLQRRQPQVKNVL</sequence>
<dbReference type="EMBL" id="QXFW01000330">
    <property type="protein sequence ID" value="KAE9015855.1"/>
    <property type="molecule type" value="Genomic_DNA"/>
</dbReference>
<gene>
    <name evidence="9" type="ORF">PF001_g19522</name>
    <name evidence="8" type="ORF">PF002_g18816</name>
    <name evidence="7" type="ORF">PF004_g18892</name>
    <name evidence="6" type="ORF">PF005_g19533</name>
    <name evidence="5" type="ORF">PF006_g19480</name>
    <name evidence="3" type="ORF">PF007_g19662</name>
    <name evidence="1" type="ORF">PF009_g9787</name>
    <name evidence="4" type="ORF">PF010_g19060</name>
    <name evidence="2" type="ORF">PF011_g7416</name>
</gene>
<evidence type="ECO:0000313" key="8">
    <source>
        <dbReference type="EMBL" id="KAE9210441.1"/>
    </source>
</evidence>
<evidence type="ECO:0000313" key="15">
    <source>
        <dbReference type="Proteomes" id="UP000441208"/>
    </source>
</evidence>
<dbReference type="InterPro" id="IPR036770">
    <property type="entry name" value="Ankyrin_rpt-contain_sf"/>
</dbReference>
<comment type="caution">
    <text evidence="2">The sequence shown here is derived from an EMBL/GenBank/DDBJ whole genome shotgun (WGS) entry which is preliminary data.</text>
</comment>
<evidence type="ECO:0000313" key="18">
    <source>
        <dbReference type="Proteomes" id="UP000488956"/>
    </source>
</evidence>
<dbReference type="PANTHER" id="PTHR46586">
    <property type="entry name" value="ANKYRIN REPEAT-CONTAINING PROTEIN"/>
    <property type="match status" value="1"/>
</dbReference>
<proteinExistence type="predicted"/>
<evidence type="ECO:0000313" key="3">
    <source>
        <dbReference type="EMBL" id="KAE9089267.1"/>
    </source>
</evidence>
<dbReference type="Proteomes" id="UP000429523">
    <property type="component" value="Unassembled WGS sequence"/>
</dbReference>
<dbReference type="EMBL" id="QXGD01001260">
    <property type="protein sequence ID" value="KAE9210441.1"/>
    <property type="molecule type" value="Genomic_DNA"/>
</dbReference>
<evidence type="ECO:0000313" key="6">
    <source>
        <dbReference type="EMBL" id="KAE9189713.1"/>
    </source>
</evidence>
<dbReference type="SUPFAM" id="SSF48403">
    <property type="entry name" value="Ankyrin repeat"/>
    <property type="match status" value="1"/>
</dbReference>
<accession>A0A6A3LBZ0</accession>
<evidence type="ECO:0000313" key="1">
    <source>
        <dbReference type="EMBL" id="KAE8940399.1"/>
    </source>
</evidence>
<dbReference type="EMBL" id="QXGA01001612">
    <property type="protein sequence ID" value="KAE9114601.1"/>
    <property type="molecule type" value="Genomic_DNA"/>
</dbReference>
<evidence type="ECO:0000313" key="16">
    <source>
        <dbReference type="Proteomes" id="UP000460718"/>
    </source>
</evidence>
<dbReference type="Proteomes" id="UP000437068">
    <property type="component" value="Unassembled WGS sequence"/>
</dbReference>
<dbReference type="Proteomes" id="UP000476176">
    <property type="component" value="Unassembled WGS sequence"/>
</dbReference>
<dbReference type="PANTHER" id="PTHR46586:SF3">
    <property type="entry name" value="ANKYRIN REPEAT-CONTAINING PROTEIN"/>
    <property type="match status" value="1"/>
</dbReference>
<evidence type="ECO:0000313" key="10">
    <source>
        <dbReference type="Proteomes" id="UP000429523"/>
    </source>
</evidence>
<evidence type="ECO:0000313" key="13">
    <source>
        <dbReference type="Proteomes" id="UP000440367"/>
    </source>
</evidence>
<dbReference type="EMBL" id="QXGE01001589">
    <property type="protein sequence ID" value="KAE9290656.1"/>
    <property type="molecule type" value="Genomic_DNA"/>
</dbReference>
<dbReference type="Proteomes" id="UP000460718">
    <property type="component" value="Unassembled WGS sequence"/>
</dbReference>
<evidence type="ECO:0000313" key="2">
    <source>
        <dbReference type="EMBL" id="KAE9015855.1"/>
    </source>
</evidence>
<dbReference type="EMBL" id="QXGC01001542">
    <property type="protein sequence ID" value="KAE9200818.1"/>
    <property type="molecule type" value="Genomic_DNA"/>
</dbReference>
<organism evidence="2 16">
    <name type="scientific">Phytophthora fragariae</name>
    <dbReference type="NCBI Taxonomy" id="53985"/>
    <lineage>
        <taxon>Eukaryota</taxon>
        <taxon>Sar</taxon>
        <taxon>Stramenopiles</taxon>
        <taxon>Oomycota</taxon>
        <taxon>Peronosporomycetes</taxon>
        <taxon>Peronosporales</taxon>
        <taxon>Peronosporaceae</taxon>
        <taxon>Phytophthora</taxon>
    </lineage>
</organism>
<dbReference type="AlphaFoldDB" id="A0A6A3LBZ0"/>
<dbReference type="EMBL" id="QXFZ01001510">
    <property type="protein sequence ID" value="KAE9089267.1"/>
    <property type="molecule type" value="Genomic_DNA"/>
</dbReference>
<evidence type="ECO:0000313" key="14">
    <source>
        <dbReference type="Proteomes" id="UP000440732"/>
    </source>
</evidence>
<evidence type="ECO:0000313" key="11">
    <source>
        <dbReference type="Proteomes" id="UP000433483"/>
    </source>
</evidence>
<name>A0A6A3LBZ0_9STRA</name>
<keyword evidence="11" id="KW-1185">Reference proteome</keyword>
<evidence type="ECO:0000313" key="9">
    <source>
        <dbReference type="EMBL" id="KAE9290656.1"/>
    </source>
</evidence>
<dbReference type="Gene3D" id="1.25.40.20">
    <property type="entry name" value="Ankyrin repeat-containing domain"/>
    <property type="match status" value="1"/>
</dbReference>
<dbReference type="InterPro" id="IPR052050">
    <property type="entry name" value="SecEffector_AnkRepeat"/>
</dbReference>
<protein>
    <submittedName>
        <fullName evidence="2">Uncharacterized protein</fullName>
    </submittedName>
</protein>
<dbReference type="EMBL" id="QXGF01000427">
    <property type="protein sequence ID" value="KAE8940399.1"/>
    <property type="molecule type" value="Genomic_DNA"/>
</dbReference>
<evidence type="ECO:0000313" key="4">
    <source>
        <dbReference type="EMBL" id="KAE9089269.1"/>
    </source>
</evidence>
<evidence type="ECO:0000313" key="5">
    <source>
        <dbReference type="EMBL" id="KAE9114601.1"/>
    </source>
</evidence>
<dbReference type="Proteomes" id="UP000440367">
    <property type="component" value="Unassembled WGS sequence"/>
</dbReference>